<keyword evidence="3" id="KW-1185">Reference proteome</keyword>
<feature type="region of interest" description="Disordered" evidence="1">
    <location>
        <begin position="678"/>
        <end position="754"/>
    </location>
</feature>
<feature type="compositionally biased region" description="Low complexity" evidence="1">
    <location>
        <begin position="490"/>
        <end position="530"/>
    </location>
</feature>
<dbReference type="EMBL" id="FMSP01000003">
    <property type="protein sequence ID" value="SCV68632.1"/>
    <property type="molecule type" value="Genomic_DNA"/>
</dbReference>
<feature type="region of interest" description="Disordered" evidence="1">
    <location>
        <begin position="229"/>
        <end position="342"/>
    </location>
</feature>
<feature type="compositionally biased region" description="Polar residues" evidence="1">
    <location>
        <begin position="288"/>
        <end position="321"/>
    </location>
</feature>
<feature type="compositionally biased region" description="Low complexity" evidence="1">
    <location>
        <begin position="412"/>
        <end position="433"/>
    </location>
</feature>
<feature type="compositionally biased region" description="Polar residues" evidence="1">
    <location>
        <begin position="270"/>
        <end position="281"/>
    </location>
</feature>
<feature type="region of interest" description="Disordered" evidence="1">
    <location>
        <begin position="93"/>
        <end position="132"/>
    </location>
</feature>
<feature type="compositionally biased region" description="Low complexity" evidence="1">
    <location>
        <begin position="612"/>
        <end position="622"/>
    </location>
</feature>
<protein>
    <submittedName>
        <fullName evidence="2">BQ2448_753 protein</fullName>
    </submittedName>
</protein>
<dbReference type="Pfam" id="PF09729">
    <property type="entry name" value="Gti1_Pac2"/>
    <property type="match status" value="1"/>
</dbReference>
<feature type="region of interest" description="Disordered" evidence="1">
    <location>
        <begin position="357"/>
        <end position="583"/>
    </location>
</feature>
<feature type="compositionally biased region" description="Basic and acidic residues" evidence="1">
    <location>
        <begin position="705"/>
        <end position="732"/>
    </location>
</feature>
<dbReference type="PANTHER" id="PTHR28027">
    <property type="entry name" value="TRANSCRIPTIONAL REGULATOR MIT1"/>
    <property type="match status" value="1"/>
</dbReference>
<organism evidence="2 3">
    <name type="scientific">Microbotryum intermedium</name>
    <dbReference type="NCBI Taxonomy" id="269621"/>
    <lineage>
        <taxon>Eukaryota</taxon>
        <taxon>Fungi</taxon>
        <taxon>Dikarya</taxon>
        <taxon>Basidiomycota</taxon>
        <taxon>Pucciniomycotina</taxon>
        <taxon>Microbotryomycetes</taxon>
        <taxon>Microbotryales</taxon>
        <taxon>Microbotryaceae</taxon>
        <taxon>Microbotryum</taxon>
    </lineage>
</organism>
<dbReference type="GO" id="GO:0003677">
    <property type="term" value="F:DNA binding"/>
    <property type="evidence" value="ECO:0007669"/>
    <property type="project" value="TreeGrafter"/>
</dbReference>
<sequence>MEPAYRGFIETTLDALLIFEGCRRQQLTQITRRLSENEKRDLITSGAIFVFDEEDTGIKRWTDGLTWSPSRTLGNFLIYRELDKKANSAAAAASADGEGEEGSSTTPVSTRPVLIPPSARRKSVSDEASSGTLDKARERALVGSLTASYSFRTDGLVKKTISLSGLHMIGYYRIDDVTSGRLRTPSSHAELAAMEIHQDFLSASHFRAPPLVEVGADGRMRYKGEAADAPLSPVPRASSSLHGGNTPHGLSRVPSSDSIGPRVSPRLPTLQLNTAGPSSQREGPPNSPQRGSVSAIRTSNRFDPYSVQRQSPTLARPSSGSGAFPLPLPLHEGDSHRRASAGHVGLSSLSGVGDSFKMSDPSTGLSPALDSLSASPGDDHSWSTPMSHLHAHPSQHRSPSTAHPYHMPASISQHPASHQQHPQYQQQSQFYQPRHATPYSPNEPVASASGASSNAIFQYTPPPPHSGIASTQHQQMRRPEHGSDHLPSTAPGYSSYSAPLSAASLASSTYPGGPSSTSRPTFTSSHHPTSQQYYSFGAPISFSGEYDRPSSRDSTSGSGPTSHMAGPSGARPPSSYSSDISPSLEYASPGLSSRYHSYQPQRSQYLGFDSASSGVLHSVPPGSSGGPGRPAPALPPRSTGGPSPYAFTPTSMSEGGGGTTERKPSGMVMALASGLDEDVGGRHGLGLHSGATPAPPQSIYSKSPVSHDQDIAKYGRTPHEYGDARHVDDRRLGKPASSAQEPSSWGWSSNSHPR</sequence>
<feature type="region of interest" description="Disordered" evidence="1">
    <location>
        <begin position="611"/>
        <end position="666"/>
    </location>
</feature>
<dbReference type="AlphaFoldDB" id="A0A238F394"/>
<dbReference type="PANTHER" id="PTHR28027:SF2">
    <property type="entry name" value="TRANSCRIPTIONAL REGULATOR MIT1"/>
    <property type="match status" value="1"/>
</dbReference>
<evidence type="ECO:0000313" key="3">
    <source>
        <dbReference type="Proteomes" id="UP000198372"/>
    </source>
</evidence>
<feature type="compositionally biased region" description="Low complexity" evidence="1">
    <location>
        <begin position="572"/>
        <end position="583"/>
    </location>
</feature>
<feature type="compositionally biased region" description="Polar residues" evidence="1">
    <location>
        <begin position="552"/>
        <end position="561"/>
    </location>
</feature>
<dbReference type="OrthoDB" id="5572844at2759"/>
<dbReference type="Proteomes" id="UP000198372">
    <property type="component" value="Unassembled WGS sequence"/>
</dbReference>
<feature type="compositionally biased region" description="Low complexity" evidence="1">
    <location>
        <begin position="365"/>
        <end position="376"/>
    </location>
</feature>
<proteinExistence type="predicted"/>
<evidence type="ECO:0000313" key="2">
    <source>
        <dbReference type="EMBL" id="SCV68632.1"/>
    </source>
</evidence>
<feature type="compositionally biased region" description="Polar residues" evidence="1">
    <location>
        <begin position="737"/>
        <end position="754"/>
    </location>
</feature>
<gene>
    <name evidence="2" type="ORF">BQ2448_753</name>
</gene>
<name>A0A238F394_9BASI</name>
<dbReference type="InterPro" id="IPR018608">
    <property type="entry name" value="Gti1/Pac2"/>
</dbReference>
<reference evidence="3" key="1">
    <citation type="submission" date="2016-09" db="EMBL/GenBank/DDBJ databases">
        <authorList>
            <person name="Jeantristanb JTB J.-T."/>
            <person name="Ricardo R."/>
        </authorList>
    </citation>
    <scope>NUCLEOTIDE SEQUENCE [LARGE SCALE GENOMIC DNA]</scope>
</reference>
<accession>A0A238F394</accession>
<evidence type="ECO:0000256" key="1">
    <source>
        <dbReference type="SAM" id="MobiDB-lite"/>
    </source>
</evidence>